<dbReference type="PANTHER" id="PTHR43877:SF1">
    <property type="entry name" value="ACETYLTRANSFERASE"/>
    <property type="match status" value="1"/>
</dbReference>
<dbReference type="InterPro" id="IPR050832">
    <property type="entry name" value="Bact_Acetyltransf"/>
</dbReference>
<feature type="domain" description="N-acetyltransferase" evidence="3">
    <location>
        <begin position="9"/>
        <end position="175"/>
    </location>
</feature>
<keyword evidence="1 4" id="KW-0808">Transferase</keyword>
<dbReference type="PROSITE" id="PS51186">
    <property type="entry name" value="GNAT"/>
    <property type="match status" value="1"/>
</dbReference>
<evidence type="ECO:0000313" key="5">
    <source>
        <dbReference type="Proteomes" id="UP000319342"/>
    </source>
</evidence>
<protein>
    <submittedName>
        <fullName evidence="4">Putative acetyltransferase</fullName>
    </submittedName>
</protein>
<organism evidence="4 5">
    <name type="scientific">Rohdeia mirabilis</name>
    <dbReference type="NCBI Taxonomy" id="2528008"/>
    <lineage>
        <taxon>Bacteria</taxon>
        <taxon>Pseudomonadati</taxon>
        <taxon>Planctomycetota</taxon>
        <taxon>Planctomycetia</taxon>
        <taxon>Planctomycetia incertae sedis</taxon>
        <taxon>Rohdeia</taxon>
    </lineage>
</organism>
<dbReference type="Proteomes" id="UP000319342">
    <property type="component" value="Chromosome"/>
</dbReference>
<reference evidence="4 5" key="1">
    <citation type="submission" date="2019-02" db="EMBL/GenBank/DDBJ databases">
        <title>Deep-cultivation of Planctomycetes and their phenomic and genomic characterization uncovers novel biology.</title>
        <authorList>
            <person name="Wiegand S."/>
            <person name="Jogler M."/>
            <person name="Boedeker C."/>
            <person name="Pinto D."/>
            <person name="Vollmers J."/>
            <person name="Rivas-Marin E."/>
            <person name="Kohn T."/>
            <person name="Peeters S.H."/>
            <person name="Heuer A."/>
            <person name="Rast P."/>
            <person name="Oberbeckmann S."/>
            <person name="Bunk B."/>
            <person name="Jeske O."/>
            <person name="Meyerdierks A."/>
            <person name="Storesund J.E."/>
            <person name="Kallscheuer N."/>
            <person name="Luecker S."/>
            <person name="Lage O.M."/>
            <person name="Pohl T."/>
            <person name="Merkel B.J."/>
            <person name="Hornburger P."/>
            <person name="Mueller R.-W."/>
            <person name="Bruemmer F."/>
            <person name="Labrenz M."/>
            <person name="Spormann A.M."/>
            <person name="Op den Camp H."/>
            <person name="Overmann J."/>
            <person name="Amann R."/>
            <person name="Jetten M.S.M."/>
            <person name="Mascher T."/>
            <person name="Medema M.H."/>
            <person name="Devos D.P."/>
            <person name="Kaster A.-K."/>
            <person name="Ovreas L."/>
            <person name="Rohde M."/>
            <person name="Galperin M.Y."/>
            <person name="Jogler C."/>
        </authorList>
    </citation>
    <scope>NUCLEOTIDE SEQUENCE [LARGE SCALE GENOMIC DNA]</scope>
    <source>
        <strain evidence="4 5">Pla163</strain>
    </source>
</reference>
<sequence length="191" mass="20508">MHEPSHVIRTVRPATVEDALAICELHVAAWQRAYRGIVPDRVLEALTVESKLEQRRALLAAGERTNLVAERGGAVIGWSAFGPGRDDDAGGAGELYAIYVHPDHWRGGAGRALLVASEAGLAEEGYGRATLWVLRDNVRTRAFYEAGGWRADGTGTEHVFDGAAVPSVRYARTLVSGQGRPSPTDAPSTRP</sequence>
<gene>
    <name evidence="4" type="ORF">Pla163_37490</name>
</gene>
<dbReference type="InterPro" id="IPR016181">
    <property type="entry name" value="Acyl_CoA_acyltransferase"/>
</dbReference>
<accession>A0A518D550</accession>
<dbReference type="SUPFAM" id="SSF55729">
    <property type="entry name" value="Acyl-CoA N-acyltransferases (Nat)"/>
    <property type="match status" value="1"/>
</dbReference>
<dbReference type="Gene3D" id="3.40.630.30">
    <property type="match status" value="1"/>
</dbReference>
<evidence type="ECO:0000256" key="2">
    <source>
        <dbReference type="ARBA" id="ARBA00023315"/>
    </source>
</evidence>
<keyword evidence="2" id="KW-0012">Acyltransferase</keyword>
<dbReference type="PANTHER" id="PTHR43877">
    <property type="entry name" value="AMINOALKYLPHOSPHONATE N-ACETYLTRANSFERASE-RELATED-RELATED"/>
    <property type="match status" value="1"/>
</dbReference>
<dbReference type="OrthoDB" id="9798006at2"/>
<proteinExistence type="predicted"/>
<dbReference type="AlphaFoldDB" id="A0A518D550"/>
<dbReference type="CDD" id="cd04301">
    <property type="entry name" value="NAT_SF"/>
    <property type="match status" value="1"/>
</dbReference>
<dbReference type="EMBL" id="CP036290">
    <property type="protein sequence ID" value="QDU86598.1"/>
    <property type="molecule type" value="Genomic_DNA"/>
</dbReference>
<name>A0A518D550_9BACT</name>
<evidence type="ECO:0000256" key="1">
    <source>
        <dbReference type="ARBA" id="ARBA00022679"/>
    </source>
</evidence>
<evidence type="ECO:0000259" key="3">
    <source>
        <dbReference type="PROSITE" id="PS51186"/>
    </source>
</evidence>
<evidence type="ECO:0000313" key="4">
    <source>
        <dbReference type="EMBL" id="QDU86598.1"/>
    </source>
</evidence>
<dbReference type="Pfam" id="PF00583">
    <property type="entry name" value="Acetyltransf_1"/>
    <property type="match status" value="1"/>
</dbReference>
<dbReference type="InterPro" id="IPR000182">
    <property type="entry name" value="GNAT_dom"/>
</dbReference>
<keyword evidence="5" id="KW-1185">Reference proteome</keyword>
<dbReference type="GO" id="GO:0016747">
    <property type="term" value="F:acyltransferase activity, transferring groups other than amino-acyl groups"/>
    <property type="evidence" value="ECO:0007669"/>
    <property type="project" value="InterPro"/>
</dbReference>